<dbReference type="PANTHER" id="PTHR36510">
    <property type="entry name" value="GLUTAMATE--CYSTEINE LIGASE 2-RELATED"/>
    <property type="match status" value="1"/>
</dbReference>
<dbReference type="Pfam" id="PF04107">
    <property type="entry name" value="GCS2"/>
    <property type="match status" value="1"/>
</dbReference>
<comment type="catalytic activity">
    <reaction evidence="4 5">
        <text>L-cysteine + L-glutamate + ATP = gamma-L-glutamyl-L-cysteine + ADP + phosphate + H(+)</text>
        <dbReference type="Rhea" id="RHEA:13285"/>
        <dbReference type="ChEBI" id="CHEBI:15378"/>
        <dbReference type="ChEBI" id="CHEBI:29985"/>
        <dbReference type="ChEBI" id="CHEBI:30616"/>
        <dbReference type="ChEBI" id="CHEBI:35235"/>
        <dbReference type="ChEBI" id="CHEBI:43474"/>
        <dbReference type="ChEBI" id="CHEBI:58173"/>
        <dbReference type="ChEBI" id="CHEBI:456216"/>
        <dbReference type="EC" id="6.3.2.2"/>
    </reaction>
</comment>
<dbReference type="Proteomes" id="UP001149140">
    <property type="component" value="Unassembled WGS sequence"/>
</dbReference>
<sequence length="375" mass="40509">MPEWAEWNPAAADRPWTVGIEEEVLLLDPLDWSPANRVDDVLAALPEHLVPHMCAETHACVVELRTGPHGTVREAVDELRGLRDDLNEVVVGRLGLRAAVAGTHPTAAGEDVQTASGARYREVESTMRALAHREPTMAQHVHVAMPDADTAVRALDRLRGALPLLLALSANSPFWRGADSGFASMRTPLFGAFPRTGMPRRFGSYAAYVRTIEQLLHTEAIPEPSFVWWDARLQPRLGTLEVRIMDAQSRTADVGALAAVVQCLGRSAGVESCMAAPELLAENRFLAARDGMRAEIVDPATMQRHSMVKCVANLLVACAPVACQLDCEDELAAAAELAIAPGDARQREWARHDGAGALPARLAEQFAPAREAAVA</sequence>
<dbReference type="GO" id="GO:0004357">
    <property type="term" value="F:glutamate-cysteine ligase activity"/>
    <property type="evidence" value="ECO:0007669"/>
    <property type="project" value="UniProtKB-EC"/>
</dbReference>
<dbReference type="InterPro" id="IPR050141">
    <property type="entry name" value="GCL_type2/YbdK_subfam"/>
</dbReference>
<comment type="caution">
    <text evidence="6">The sequence shown here is derived from an EMBL/GenBank/DDBJ whole genome shotgun (WGS) entry which is preliminary data.</text>
</comment>
<organism evidence="6 7">
    <name type="scientific">Solirubrobacter ginsenosidimutans</name>
    <dbReference type="NCBI Taxonomy" id="490573"/>
    <lineage>
        <taxon>Bacteria</taxon>
        <taxon>Bacillati</taxon>
        <taxon>Actinomycetota</taxon>
        <taxon>Thermoleophilia</taxon>
        <taxon>Solirubrobacterales</taxon>
        <taxon>Solirubrobacteraceae</taxon>
        <taxon>Solirubrobacter</taxon>
    </lineage>
</organism>
<gene>
    <name evidence="6" type="ORF">OM076_01575</name>
</gene>
<dbReference type="PANTHER" id="PTHR36510:SF1">
    <property type="entry name" value="GLUTAMATE--CYSTEINE LIGASE 2-RELATED"/>
    <property type="match status" value="1"/>
</dbReference>
<dbReference type="GO" id="GO:0042398">
    <property type="term" value="P:modified amino acid biosynthetic process"/>
    <property type="evidence" value="ECO:0007669"/>
    <property type="project" value="InterPro"/>
</dbReference>
<dbReference type="EMBL" id="JAPDOD010000001">
    <property type="protein sequence ID" value="MDA0158938.1"/>
    <property type="molecule type" value="Genomic_DNA"/>
</dbReference>
<keyword evidence="2 5" id="KW-0547">Nucleotide-binding</keyword>
<dbReference type="AlphaFoldDB" id="A0A9X3S2S0"/>
<keyword evidence="3 5" id="KW-0067">ATP-binding</keyword>
<proteinExistence type="inferred from homology"/>
<evidence type="ECO:0000313" key="7">
    <source>
        <dbReference type="Proteomes" id="UP001149140"/>
    </source>
</evidence>
<dbReference type="EC" id="6.3.2.2" evidence="5"/>
<keyword evidence="1 5" id="KW-0436">Ligase</keyword>
<dbReference type="NCBIfam" id="TIGR02050">
    <property type="entry name" value="gshA_cyan_rel"/>
    <property type="match status" value="1"/>
</dbReference>
<accession>A0A9X3S2S0</accession>
<dbReference type="GO" id="GO:0005524">
    <property type="term" value="F:ATP binding"/>
    <property type="evidence" value="ECO:0007669"/>
    <property type="project" value="UniProtKB-KW"/>
</dbReference>
<evidence type="ECO:0000313" key="6">
    <source>
        <dbReference type="EMBL" id="MDA0158938.1"/>
    </source>
</evidence>
<dbReference type="InterPro" id="IPR014746">
    <property type="entry name" value="Gln_synth/guanido_kin_cat_dom"/>
</dbReference>
<evidence type="ECO:0000256" key="1">
    <source>
        <dbReference type="ARBA" id="ARBA00022598"/>
    </source>
</evidence>
<dbReference type="SUPFAM" id="SSF55931">
    <property type="entry name" value="Glutamine synthetase/guanido kinase"/>
    <property type="match status" value="1"/>
</dbReference>
<dbReference type="RefSeq" id="WP_270037571.1">
    <property type="nucleotide sequence ID" value="NZ_JAPDOD010000001.1"/>
</dbReference>
<comment type="function">
    <text evidence="5">ATP-dependent carboxylate-amine ligase which exhibits weak glutamate--cysteine ligase activity.</text>
</comment>
<dbReference type="InterPro" id="IPR011793">
    <property type="entry name" value="YbdK"/>
</dbReference>
<keyword evidence="7" id="KW-1185">Reference proteome</keyword>
<evidence type="ECO:0000256" key="3">
    <source>
        <dbReference type="ARBA" id="ARBA00022840"/>
    </source>
</evidence>
<evidence type="ECO:0000256" key="4">
    <source>
        <dbReference type="ARBA" id="ARBA00048819"/>
    </source>
</evidence>
<evidence type="ECO:0000256" key="2">
    <source>
        <dbReference type="ARBA" id="ARBA00022741"/>
    </source>
</evidence>
<name>A0A9X3S2S0_9ACTN</name>
<protein>
    <recommendedName>
        <fullName evidence="5">Putative glutamate--cysteine ligase 2</fullName>
        <ecNumber evidence="5">6.3.2.2</ecNumber>
    </recommendedName>
    <alternativeName>
        <fullName evidence="5">Gamma-glutamylcysteine synthetase 2</fullName>
        <shortName evidence="5">GCS 2</shortName>
        <shortName evidence="5">Gamma-GCS 2</shortName>
    </alternativeName>
</protein>
<comment type="similarity">
    <text evidence="5">Belongs to the glutamate--cysteine ligase type 2 family. YbdK subfamily.</text>
</comment>
<dbReference type="HAMAP" id="MF_01609">
    <property type="entry name" value="Glu_cys_ligase_2"/>
    <property type="match status" value="1"/>
</dbReference>
<reference evidence="6" key="1">
    <citation type="submission" date="2022-10" db="EMBL/GenBank/DDBJ databases">
        <title>The WGS of Solirubrobacter ginsenosidimutans DSM 21036.</title>
        <authorList>
            <person name="Jiang Z."/>
        </authorList>
    </citation>
    <scope>NUCLEOTIDE SEQUENCE</scope>
    <source>
        <strain evidence="6">DSM 21036</strain>
    </source>
</reference>
<dbReference type="Gene3D" id="3.30.590.20">
    <property type="match status" value="1"/>
</dbReference>
<dbReference type="InterPro" id="IPR006336">
    <property type="entry name" value="GCS2"/>
</dbReference>
<evidence type="ECO:0000256" key="5">
    <source>
        <dbReference type="HAMAP-Rule" id="MF_01609"/>
    </source>
</evidence>